<dbReference type="InterPro" id="IPR045761">
    <property type="entry name" value="ODP_dom"/>
</dbReference>
<name>Q1GVK7_SPHAL</name>
<dbReference type="HOGENOM" id="CLU_100517_0_0_5"/>
<evidence type="ECO:0000259" key="1">
    <source>
        <dbReference type="Pfam" id="PF19583"/>
    </source>
</evidence>
<protein>
    <recommendedName>
        <fullName evidence="1">ODP domain-containing protein</fullName>
    </recommendedName>
</protein>
<reference evidence="2 3" key="1">
    <citation type="journal article" date="2009" name="Proc. Natl. Acad. Sci. U.S.A.">
        <title>The genomic basis of trophic strategy in marine bacteria.</title>
        <authorList>
            <person name="Lauro F.M."/>
            <person name="McDougald D."/>
            <person name="Thomas T."/>
            <person name="Williams T.J."/>
            <person name="Egan S."/>
            <person name="Rice S."/>
            <person name="DeMaere M.Z."/>
            <person name="Ting L."/>
            <person name="Ertan H."/>
            <person name="Johnson J."/>
            <person name="Ferriera S."/>
            <person name="Lapidus A."/>
            <person name="Anderson I."/>
            <person name="Kyrpides N."/>
            <person name="Munk A.C."/>
            <person name="Detter C."/>
            <person name="Han C.S."/>
            <person name="Brown M.V."/>
            <person name="Robb F.T."/>
            <person name="Kjelleberg S."/>
            <person name="Cavicchioli R."/>
        </authorList>
    </citation>
    <scope>NUCLEOTIDE SEQUENCE [LARGE SCALE GENOMIC DNA]</scope>
    <source>
        <strain evidence="3">DSM 13593 / LMG 18877 / RB2256</strain>
    </source>
</reference>
<sequence length="240" mass="26467">MSAQTTEIADGIFRLSVFVPDIEPPAGFTFNSFLILDDEPLLFHAGQRSMFPLFSAAVEALMPLDRLRWLSFGHVEADECGAMNLWLQAAPHAQVVHGETACSISLNDLADRAPRVVQDGELITAGRRRIRYFDTPHVPHAWESGVIFEETSATLFCGDLFTQFGSREMTRDDIVAAAIAAEDAFHATSLGLATAPTIRRLADLQPRTLALMHGPTFQGDGAHALRRLADYFEEMLRQPA</sequence>
<organism evidence="2 3">
    <name type="scientific">Sphingopyxis alaskensis (strain DSM 13593 / LMG 18877 / RB2256)</name>
    <name type="common">Sphingomonas alaskensis</name>
    <dbReference type="NCBI Taxonomy" id="317655"/>
    <lineage>
        <taxon>Bacteria</taxon>
        <taxon>Pseudomonadati</taxon>
        <taxon>Pseudomonadota</taxon>
        <taxon>Alphaproteobacteria</taxon>
        <taxon>Sphingomonadales</taxon>
        <taxon>Sphingomonadaceae</taxon>
        <taxon>Sphingopyxis</taxon>
    </lineage>
</organism>
<dbReference type="AlphaFoldDB" id="Q1GVK7"/>
<dbReference type="Gene3D" id="3.60.15.10">
    <property type="entry name" value="Ribonuclease Z/Hydroxyacylglutathione hydrolase-like"/>
    <property type="match status" value="1"/>
</dbReference>
<dbReference type="Pfam" id="PF19583">
    <property type="entry name" value="ODP"/>
    <property type="match status" value="1"/>
</dbReference>
<dbReference type="OrthoDB" id="9800607at2"/>
<evidence type="ECO:0000313" key="3">
    <source>
        <dbReference type="Proteomes" id="UP000006578"/>
    </source>
</evidence>
<dbReference type="eggNOG" id="COG0426">
    <property type="taxonomic scope" value="Bacteria"/>
</dbReference>
<dbReference type="RefSeq" id="WP_011540905.1">
    <property type="nucleotide sequence ID" value="NC_008048.1"/>
</dbReference>
<evidence type="ECO:0000313" key="2">
    <source>
        <dbReference type="EMBL" id="ABF52315.1"/>
    </source>
</evidence>
<feature type="domain" description="ODP" evidence="1">
    <location>
        <begin position="29"/>
        <end position="214"/>
    </location>
</feature>
<dbReference type="PANTHER" id="PTHR43717">
    <property type="entry name" value="ANAEROBIC NITRIC OXIDE REDUCTASE FLAVORUBREDOXIN"/>
    <property type="match status" value="1"/>
</dbReference>
<dbReference type="EMBL" id="CP000356">
    <property type="protein sequence ID" value="ABF52315.1"/>
    <property type="molecule type" value="Genomic_DNA"/>
</dbReference>
<accession>Q1GVK7</accession>
<keyword evidence="3" id="KW-1185">Reference proteome</keyword>
<gene>
    <name evidence="2" type="ordered locus">Sala_0594</name>
</gene>
<dbReference type="STRING" id="317655.Sala_0594"/>
<dbReference type="InterPro" id="IPR036866">
    <property type="entry name" value="RibonucZ/Hydroxyglut_hydro"/>
</dbReference>
<dbReference type="SUPFAM" id="SSF56281">
    <property type="entry name" value="Metallo-hydrolase/oxidoreductase"/>
    <property type="match status" value="1"/>
</dbReference>
<dbReference type="KEGG" id="sal:Sala_0594"/>
<proteinExistence type="predicted"/>
<dbReference type="PANTHER" id="PTHR43717:SF1">
    <property type="entry name" value="ANAEROBIC NITRIC OXIDE REDUCTASE FLAVORUBREDOXIN"/>
    <property type="match status" value="1"/>
</dbReference>
<dbReference type="Proteomes" id="UP000006578">
    <property type="component" value="Chromosome"/>
</dbReference>